<feature type="transmembrane region" description="Helical" evidence="1">
    <location>
        <begin position="83"/>
        <end position="102"/>
    </location>
</feature>
<gene>
    <name evidence="2" type="ORF">A3D67_01810</name>
</gene>
<accession>A0A1G2DAS3</accession>
<keyword evidence="1" id="KW-0472">Membrane</keyword>
<dbReference type="Proteomes" id="UP000178099">
    <property type="component" value="Unassembled WGS sequence"/>
</dbReference>
<reference evidence="2 3" key="1">
    <citation type="journal article" date="2016" name="Nat. Commun.">
        <title>Thousands of microbial genomes shed light on interconnected biogeochemical processes in an aquifer system.</title>
        <authorList>
            <person name="Anantharaman K."/>
            <person name="Brown C.T."/>
            <person name="Hug L.A."/>
            <person name="Sharon I."/>
            <person name="Castelle C.J."/>
            <person name="Probst A.J."/>
            <person name="Thomas B.C."/>
            <person name="Singh A."/>
            <person name="Wilkins M.J."/>
            <person name="Karaoz U."/>
            <person name="Brodie E.L."/>
            <person name="Williams K.H."/>
            <person name="Hubbard S.S."/>
            <person name="Banfield J.F."/>
        </authorList>
    </citation>
    <scope>NUCLEOTIDE SEQUENCE [LARGE SCALE GENOMIC DNA]</scope>
</reference>
<evidence type="ECO:0000313" key="2">
    <source>
        <dbReference type="EMBL" id="OGZ10716.1"/>
    </source>
</evidence>
<dbReference type="AlphaFoldDB" id="A0A1G2DAS3"/>
<feature type="transmembrane region" description="Helical" evidence="1">
    <location>
        <begin position="28"/>
        <end position="47"/>
    </location>
</feature>
<name>A0A1G2DAS3_9BACT</name>
<sequence>MYAKNIGLAFALATGAFVAETETSVNLFFIILGIAVLLMLVSNIFFWRGSFVASGFATAVAVLAAVFAAVFAALATAFAAADIAGAGATFVAALAALAAGAFAKEKKAYRIASGIFYVITAFSGVVVFYS</sequence>
<feature type="transmembrane region" description="Helical" evidence="1">
    <location>
        <begin position="54"/>
        <end position="77"/>
    </location>
</feature>
<evidence type="ECO:0000313" key="3">
    <source>
        <dbReference type="Proteomes" id="UP000178099"/>
    </source>
</evidence>
<evidence type="ECO:0000256" key="1">
    <source>
        <dbReference type="SAM" id="Phobius"/>
    </source>
</evidence>
<feature type="transmembrane region" description="Helical" evidence="1">
    <location>
        <begin position="109"/>
        <end position="129"/>
    </location>
</feature>
<keyword evidence="1" id="KW-0812">Transmembrane</keyword>
<protein>
    <submittedName>
        <fullName evidence="2">Uncharacterized protein</fullName>
    </submittedName>
</protein>
<keyword evidence="1" id="KW-1133">Transmembrane helix</keyword>
<proteinExistence type="predicted"/>
<dbReference type="EMBL" id="MHLN01000033">
    <property type="protein sequence ID" value="OGZ10716.1"/>
    <property type="molecule type" value="Genomic_DNA"/>
</dbReference>
<comment type="caution">
    <text evidence="2">The sequence shown here is derived from an EMBL/GenBank/DDBJ whole genome shotgun (WGS) entry which is preliminary data.</text>
</comment>
<organism evidence="2 3">
    <name type="scientific">Candidatus Lloydbacteria bacterium RIFCSPHIGHO2_02_FULL_51_22</name>
    <dbReference type="NCBI Taxonomy" id="1798663"/>
    <lineage>
        <taxon>Bacteria</taxon>
        <taxon>Candidatus Lloydiibacteriota</taxon>
    </lineage>
</organism>